<evidence type="ECO:0000313" key="1">
    <source>
        <dbReference type="EMBL" id="KAA6359043.1"/>
    </source>
</evidence>
<feature type="non-terminal residue" evidence="1">
    <location>
        <position position="183"/>
    </location>
</feature>
<protein>
    <recommendedName>
        <fullName evidence="3">Cyclin N-terminal domain-containing protein</fullName>
    </recommendedName>
</protein>
<dbReference type="AlphaFoldDB" id="A0A5J4TMN3"/>
<proteinExistence type="predicted"/>
<dbReference type="Proteomes" id="UP000324800">
    <property type="component" value="Unassembled WGS sequence"/>
</dbReference>
<evidence type="ECO:0008006" key="3">
    <source>
        <dbReference type="Google" id="ProtNLM"/>
    </source>
</evidence>
<reference evidence="1 2" key="1">
    <citation type="submission" date="2019-03" db="EMBL/GenBank/DDBJ databases">
        <title>Single cell metagenomics reveals metabolic interactions within the superorganism composed of flagellate Streblomastix strix and complex community of Bacteroidetes bacteria on its surface.</title>
        <authorList>
            <person name="Treitli S.C."/>
            <person name="Kolisko M."/>
            <person name="Husnik F."/>
            <person name="Keeling P."/>
            <person name="Hampl V."/>
        </authorList>
    </citation>
    <scope>NUCLEOTIDE SEQUENCE [LARGE SCALE GENOMIC DNA]</scope>
    <source>
        <strain evidence="1">ST1C</strain>
    </source>
</reference>
<name>A0A5J4TMN3_9EUKA</name>
<dbReference type="OrthoDB" id="244495at2759"/>
<dbReference type="Gene3D" id="1.10.472.10">
    <property type="entry name" value="Cyclin-like"/>
    <property type="match status" value="1"/>
</dbReference>
<gene>
    <name evidence="1" type="ORF">EZS28_045430</name>
</gene>
<comment type="caution">
    <text evidence="1">The sequence shown here is derived from an EMBL/GenBank/DDBJ whole genome shotgun (WGS) entry which is preliminary data.</text>
</comment>
<evidence type="ECO:0000313" key="2">
    <source>
        <dbReference type="Proteomes" id="UP000324800"/>
    </source>
</evidence>
<sequence>MTAIEGQSECEDTAQKETKTEIQLDDQGYKDTIAQALGGQKKAFQKISAKIVSILRSAIKELDEIVSFNNVEQFLLYLNSVINFSVSEGLVATELLSRFINKNAKHEALGKRGVLYNDNIGTMLVCLTLITQKICRDSVARNSFFASQFTMQTSVLNLSEVTFLKLMQFDLWVEEKDFWKIFQ</sequence>
<organism evidence="1 2">
    <name type="scientific">Streblomastix strix</name>
    <dbReference type="NCBI Taxonomy" id="222440"/>
    <lineage>
        <taxon>Eukaryota</taxon>
        <taxon>Metamonada</taxon>
        <taxon>Preaxostyla</taxon>
        <taxon>Oxymonadida</taxon>
        <taxon>Streblomastigidae</taxon>
        <taxon>Streblomastix</taxon>
    </lineage>
</organism>
<accession>A0A5J4TMN3</accession>
<dbReference type="EMBL" id="SNRW01028993">
    <property type="protein sequence ID" value="KAA6359043.1"/>
    <property type="molecule type" value="Genomic_DNA"/>
</dbReference>